<dbReference type="Ensembl" id="ENSCPOT00000035876.1">
    <property type="protein sequence ID" value="ENSCPOP00000025881.1"/>
    <property type="gene ID" value="ENSCPOG00000038458.1"/>
</dbReference>
<dbReference type="Gene3D" id="2.60.40.10">
    <property type="entry name" value="Immunoglobulins"/>
    <property type="match status" value="2"/>
</dbReference>
<keyword evidence="5 9" id="KW-1133">Transmembrane helix</keyword>
<dbReference type="InterPro" id="IPR007110">
    <property type="entry name" value="Ig-like_dom"/>
</dbReference>
<evidence type="ECO:0000256" key="2">
    <source>
        <dbReference type="ARBA" id="ARBA00022692"/>
    </source>
</evidence>
<dbReference type="PROSITE" id="PS50835">
    <property type="entry name" value="IG_LIKE"/>
    <property type="match status" value="2"/>
</dbReference>
<gene>
    <name evidence="12" type="primary">LOC101788539</name>
</gene>
<dbReference type="GeneTree" id="ENSGT01150000286907"/>
<protein>
    <recommendedName>
        <fullName evidence="11">Ig-like domain-containing protein</fullName>
    </recommendedName>
</protein>
<feature type="domain" description="Ig-like" evidence="11">
    <location>
        <begin position="43"/>
        <end position="165"/>
    </location>
</feature>
<feature type="domain" description="Ig-like" evidence="11">
    <location>
        <begin position="171"/>
        <end position="254"/>
    </location>
</feature>
<keyword evidence="2 9" id="KW-0812">Transmembrane</keyword>
<dbReference type="KEGG" id="cpoc:101788539"/>
<evidence type="ECO:0000256" key="6">
    <source>
        <dbReference type="ARBA" id="ARBA00023136"/>
    </source>
</evidence>
<evidence type="ECO:0000256" key="7">
    <source>
        <dbReference type="ARBA" id="ARBA00038361"/>
    </source>
</evidence>
<evidence type="ECO:0000256" key="5">
    <source>
        <dbReference type="ARBA" id="ARBA00022989"/>
    </source>
</evidence>
<dbReference type="GeneID" id="101788539"/>
<dbReference type="SMART" id="SM00409">
    <property type="entry name" value="IG"/>
    <property type="match status" value="2"/>
</dbReference>
<evidence type="ECO:0000256" key="9">
    <source>
        <dbReference type="SAM" id="Phobius"/>
    </source>
</evidence>
<dbReference type="STRING" id="10141.ENSCPOP00000025881"/>
<feature type="chain" id="PRO_5011654268" description="Ig-like domain-containing protein" evidence="10">
    <location>
        <begin position="19"/>
        <end position="363"/>
    </location>
</feature>
<dbReference type="PANTHER" id="PTHR12035:SF136">
    <property type="entry name" value="MYELOID CELL SURFACE ANTIGEN CD33"/>
    <property type="match status" value="1"/>
</dbReference>
<evidence type="ECO:0000256" key="1">
    <source>
        <dbReference type="ARBA" id="ARBA00004167"/>
    </source>
</evidence>
<feature type="signal peptide" evidence="10">
    <location>
        <begin position="1"/>
        <end position="18"/>
    </location>
</feature>
<dbReference type="VEuPathDB" id="HostDB:ENSCPOG00000038458"/>
<keyword evidence="13" id="KW-1185">Reference proteome</keyword>
<feature type="compositionally biased region" description="Low complexity" evidence="8">
    <location>
        <begin position="336"/>
        <end position="345"/>
    </location>
</feature>
<dbReference type="InterPro" id="IPR051036">
    <property type="entry name" value="SIGLEC"/>
</dbReference>
<accession>A0A286XKE6</accession>
<feature type="transmembrane region" description="Helical" evidence="9">
    <location>
        <begin position="270"/>
        <end position="291"/>
    </location>
</feature>
<name>A0A286XKE6_CAVPO</name>
<dbReference type="OMA" id="MEAGHNE"/>
<evidence type="ECO:0000313" key="12">
    <source>
        <dbReference type="Ensembl" id="ENSCPOP00000025881.1"/>
    </source>
</evidence>
<evidence type="ECO:0000256" key="8">
    <source>
        <dbReference type="SAM" id="MobiDB-lite"/>
    </source>
</evidence>
<dbReference type="InterPro" id="IPR013106">
    <property type="entry name" value="Ig_V-set"/>
</dbReference>
<dbReference type="InParanoid" id="A0A286XKE6"/>
<dbReference type="GO" id="GO:0007155">
    <property type="term" value="P:cell adhesion"/>
    <property type="evidence" value="ECO:0007669"/>
    <property type="project" value="UniProtKB-KW"/>
</dbReference>
<reference evidence="12" key="2">
    <citation type="submission" date="2025-08" db="UniProtKB">
        <authorList>
            <consortium name="Ensembl"/>
        </authorList>
    </citation>
    <scope>IDENTIFICATION</scope>
    <source>
        <strain evidence="12">2N</strain>
    </source>
</reference>
<evidence type="ECO:0000256" key="10">
    <source>
        <dbReference type="SAM" id="SignalP"/>
    </source>
</evidence>
<feature type="region of interest" description="Disordered" evidence="8">
    <location>
        <begin position="308"/>
        <end position="363"/>
    </location>
</feature>
<keyword evidence="6 9" id="KW-0472">Membrane</keyword>
<dbReference type="PANTHER" id="PTHR12035">
    <property type="entry name" value="SIALIC ACID BINDING IMMUNOGLOBULIN-LIKE LECTIN"/>
    <property type="match status" value="1"/>
</dbReference>
<dbReference type="InterPro" id="IPR013783">
    <property type="entry name" value="Ig-like_fold"/>
</dbReference>
<evidence type="ECO:0000259" key="11">
    <source>
        <dbReference type="PROSITE" id="PS50835"/>
    </source>
</evidence>
<dbReference type="InterPro" id="IPR003599">
    <property type="entry name" value="Ig_sub"/>
</dbReference>
<dbReference type="EMBL" id="AAKN02046380">
    <property type="status" value="NOT_ANNOTATED_CDS"/>
    <property type="molecule type" value="Genomic_DNA"/>
</dbReference>
<dbReference type="Bgee" id="ENSCPOG00000038458">
    <property type="expression patterns" value="Expressed in uterine cervix and 3 other cell types or tissues"/>
</dbReference>
<dbReference type="GO" id="GO:0033691">
    <property type="term" value="F:sialic acid binding"/>
    <property type="evidence" value="ECO:0007669"/>
    <property type="project" value="TreeGrafter"/>
</dbReference>
<evidence type="ECO:0000256" key="4">
    <source>
        <dbReference type="ARBA" id="ARBA00022889"/>
    </source>
</evidence>
<dbReference type="InterPro" id="IPR036179">
    <property type="entry name" value="Ig-like_dom_sf"/>
</dbReference>
<reference evidence="13" key="1">
    <citation type="journal article" date="2011" name="Nature">
        <title>A high-resolution map of human evolutionary constraint using 29 mammals.</title>
        <authorList>
            <person name="Lindblad-Toh K."/>
            <person name="Garber M."/>
            <person name="Zuk O."/>
            <person name="Lin M.F."/>
            <person name="Parker B.J."/>
            <person name="Washietl S."/>
            <person name="Kheradpour P."/>
            <person name="Ernst J."/>
            <person name="Jordan G."/>
            <person name="Mauceli E."/>
            <person name="Ward L.D."/>
            <person name="Lowe C.B."/>
            <person name="Holloway A.K."/>
            <person name="Clamp M."/>
            <person name="Gnerre S."/>
            <person name="Alfoldi J."/>
            <person name="Beal K."/>
            <person name="Chang J."/>
            <person name="Clawson H."/>
            <person name="Cuff J."/>
            <person name="Di Palma F."/>
            <person name="Fitzgerald S."/>
            <person name="Flicek P."/>
            <person name="Guttman M."/>
            <person name="Hubisz M.J."/>
            <person name="Jaffe D.B."/>
            <person name="Jungreis I."/>
            <person name="Kent W.J."/>
            <person name="Kostka D."/>
            <person name="Lara M."/>
            <person name="Martins A.L."/>
            <person name="Massingham T."/>
            <person name="Moltke I."/>
            <person name="Raney B.J."/>
            <person name="Rasmussen M.D."/>
            <person name="Robinson J."/>
            <person name="Stark A."/>
            <person name="Vilella A.J."/>
            <person name="Wen J."/>
            <person name="Xie X."/>
            <person name="Zody M.C."/>
            <person name="Baldwin J."/>
            <person name="Bloom T."/>
            <person name="Chin C.W."/>
            <person name="Heiman D."/>
            <person name="Nicol R."/>
            <person name="Nusbaum C."/>
            <person name="Young S."/>
            <person name="Wilkinson J."/>
            <person name="Worley K.C."/>
            <person name="Kovar C.L."/>
            <person name="Muzny D.M."/>
            <person name="Gibbs R.A."/>
            <person name="Cree A."/>
            <person name="Dihn H.H."/>
            <person name="Fowler G."/>
            <person name="Jhangiani S."/>
            <person name="Joshi V."/>
            <person name="Lee S."/>
            <person name="Lewis L.R."/>
            <person name="Nazareth L.V."/>
            <person name="Okwuonu G."/>
            <person name="Santibanez J."/>
            <person name="Warren W.C."/>
            <person name="Mardis E.R."/>
            <person name="Weinstock G.M."/>
            <person name="Wilson R.K."/>
            <person name="Delehaunty K."/>
            <person name="Dooling D."/>
            <person name="Fronik C."/>
            <person name="Fulton L."/>
            <person name="Fulton B."/>
            <person name="Graves T."/>
            <person name="Minx P."/>
            <person name="Sodergren E."/>
            <person name="Birney E."/>
            <person name="Margulies E.H."/>
            <person name="Herrero J."/>
            <person name="Green E.D."/>
            <person name="Haussler D."/>
            <person name="Siepel A."/>
            <person name="Goldman N."/>
            <person name="Pollard K.S."/>
            <person name="Pedersen J.S."/>
            <person name="Lander E.S."/>
            <person name="Kellis M."/>
        </authorList>
    </citation>
    <scope>NUCLEOTIDE SEQUENCE [LARGE SCALE GENOMIC DNA]</scope>
    <source>
        <strain evidence="13">2N</strain>
    </source>
</reference>
<evidence type="ECO:0000256" key="3">
    <source>
        <dbReference type="ARBA" id="ARBA00022734"/>
    </source>
</evidence>
<keyword evidence="10" id="KW-0732">Signal</keyword>
<reference evidence="12" key="3">
    <citation type="submission" date="2025-09" db="UniProtKB">
        <authorList>
            <consortium name="Ensembl"/>
        </authorList>
    </citation>
    <scope>IDENTIFICATION</scope>
    <source>
        <strain evidence="12">2N</strain>
    </source>
</reference>
<dbReference type="OrthoDB" id="5843397at2759"/>
<dbReference type="SUPFAM" id="SSF48726">
    <property type="entry name" value="Immunoglobulin"/>
    <property type="match status" value="2"/>
</dbReference>
<dbReference type="GO" id="GO:0030246">
    <property type="term" value="F:carbohydrate binding"/>
    <property type="evidence" value="ECO:0007669"/>
    <property type="project" value="UniProtKB-KW"/>
</dbReference>
<organism evidence="12 13">
    <name type="scientific">Cavia porcellus</name>
    <name type="common">Guinea pig</name>
    <dbReference type="NCBI Taxonomy" id="10141"/>
    <lineage>
        <taxon>Eukaryota</taxon>
        <taxon>Metazoa</taxon>
        <taxon>Chordata</taxon>
        <taxon>Craniata</taxon>
        <taxon>Vertebrata</taxon>
        <taxon>Euteleostomi</taxon>
        <taxon>Mammalia</taxon>
        <taxon>Eutheria</taxon>
        <taxon>Euarchontoglires</taxon>
        <taxon>Glires</taxon>
        <taxon>Rodentia</taxon>
        <taxon>Hystricomorpha</taxon>
        <taxon>Caviidae</taxon>
        <taxon>Cavia</taxon>
    </lineage>
</organism>
<sequence length="363" mass="39721">MLLPLLLLLLLLWTGEWAQGQRSGHRHRRLPDAEPSLPSRCAPVSRTHRVEVPRSVTVQEGQCVLVPCGLPQKAVSSRNGSVYGYWFQKGADTNNDSPVATNDPQRQVQERTQDRFYLLLDPKTRNCSLKITDAQRGDHGSYFFRVVSRSLKWNFCANQVSVEVTALTHIPDILIPEILASGRPSNLTCSVPWACKQGTPPIFSWVGASVSHLDPTVTNSWMLTLSPWPQDHGTNLTCQVRFPRANVTVQRTVQLNVTGDPKTAAGVVQAVIGIAVIALLAVCLCVIFFIVKTFKKKALKTAEDTKDIEPAAGPSSLGNPAESKPQDSTEPSGSMEATTATATATSEEEQEIHYASITFGPRK</sequence>
<dbReference type="AlphaFoldDB" id="A0A286XKE6"/>
<dbReference type="Proteomes" id="UP000005447">
    <property type="component" value="Unassembled WGS sequence"/>
</dbReference>
<dbReference type="Pfam" id="PF07686">
    <property type="entry name" value="V-set"/>
    <property type="match status" value="1"/>
</dbReference>
<comment type="similarity">
    <text evidence="7">Belongs to the immunoglobulin superfamily. SIGLEC (sialic acid binding Ig-like lectin) family.</text>
</comment>
<dbReference type="RefSeq" id="XP_013003314.1">
    <property type="nucleotide sequence ID" value="XM_013147860.3"/>
</dbReference>
<proteinExistence type="inferred from homology"/>
<keyword evidence="3" id="KW-0430">Lectin</keyword>
<keyword evidence="4" id="KW-0130">Cell adhesion</keyword>
<dbReference type="GO" id="GO:0005886">
    <property type="term" value="C:plasma membrane"/>
    <property type="evidence" value="ECO:0007669"/>
    <property type="project" value="TreeGrafter"/>
</dbReference>
<evidence type="ECO:0000313" key="13">
    <source>
        <dbReference type="Proteomes" id="UP000005447"/>
    </source>
</evidence>
<comment type="subcellular location">
    <subcellularLocation>
        <location evidence="1">Membrane</location>
        <topology evidence="1">Single-pass membrane protein</topology>
    </subcellularLocation>
</comment>